<feature type="domain" description="HTH lysR-type" evidence="5">
    <location>
        <begin position="2"/>
        <end position="59"/>
    </location>
</feature>
<dbReference type="Gene3D" id="3.40.190.290">
    <property type="match status" value="1"/>
</dbReference>
<dbReference type="RefSeq" id="WP_136962596.1">
    <property type="nucleotide sequence ID" value="NZ_CP039690.1"/>
</dbReference>
<dbReference type="Pfam" id="PF00126">
    <property type="entry name" value="HTH_1"/>
    <property type="match status" value="1"/>
</dbReference>
<dbReference type="Proteomes" id="UP000298781">
    <property type="component" value="Chromosome"/>
</dbReference>
<evidence type="ECO:0000256" key="2">
    <source>
        <dbReference type="ARBA" id="ARBA00023015"/>
    </source>
</evidence>
<dbReference type="GO" id="GO:0043565">
    <property type="term" value="F:sequence-specific DNA binding"/>
    <property type="evidence" value="ECO:0007669"/>
    <property type="project" value="TreeGrafter"/>
</dbReference>
<dbReference type="SUPFAM" id="SSF53850">
    <property type="entry name" value="Periplasmic binding protein-like II"/>
    <property type="match status" value="1"/>
</dbReference>
<dbReference type="InterPro" id="IPR000847">
    <property type="entry name" value="LysR_HTH_N"/>
</dbReference>
<dbReference type="EMBL" id="CP039690">
    <property type="protein sequence ID" value="QCI67161.1"/>
    <property type="molecule type" value="Genomic_DNA"/>
</dbReference>
<dbReference type="GO" id="GO:0010628">
    <property type="term" value="P:positive regulation of gene expression"/>
    <property type="evidence" value="ECO:0007669"/>
    <property type="project" value="TreeGrafter"/>
</dbReference>
<protein>
    <submittedName>
        <fullName evidence="6">LysR family transcriptional regulator</fullName>
    </submittedName>
</protein>
<comment type="similarity">
    <text evidence="1">Belongs to the LysR transcriptional regulatory family.</text>
</comment>
<dbReference type="Pfam" id="PF03466">
    <property type="entry name" value="LysR_substrate"/>
    <property type="match status" value="1"/>
</dbReference>
<gene>
    <name evidence="6" type="ORF">E8M01_24735</name>
</gene>
<dbReference type="InterPro" id="IPR037424">
    <property type="entry name" value="NocR_PBP2"/>
</dbReference>
<dbReference type="Gene3D" id="1.10.10.10">
    <property type="entry name" value="Winged helix-like DNA-binding domain superfamily/Winged helix DNA-binding domain"/>
    <property type="match status" value="1"/>
</dbReference>
<dbReference type="PANTHER" id="PTHR30427:SF1">
    <property type="entry name" value="TRANSCRIPTIONAL ACTIVATOR PROTEIN LYSR"/>
    <property type="match status" value="1"/>
</dbReference>
<evidence type="ECO:0000256" key="4">
    <source>
        <dbReference type="ARBA" id="ARBA00023163"/>
    </source>
</evidence>
<accession>A0A4D7B2S2</accession>
<evidence type="ECO:0000313" key="6">
    <source>
        <dbReference type="EMBL" id="QCI67161.1"/>
    </source>
</evidence>
<dbReference type="OrthoDB" id="8479870at2"/>
<keyword evidence="3" id="KW-0238">DNA-binding</keyword>
<dbReference type="PROSITE" id="PS50931">
    <property type="entry name" value="HTH_LYSR"/>
    <property type="match status" value="1"/>
</dbReference>
<name>A0A4D7B2S2_9HYPH</name>
<dbReference type="GO" id="GO:0003700">
    <property type="term" value="F:DNA-binding transcription factor activity"/>
    <property type="evidence" value="ECO:0007669"/>
    <property type="project" value="InterPro"/>
</dbReference>
<evidence type="ECO:0000259" key="5">
    <source>
        <dbReference type="PROSITE" id="PS50931"/>
    </source>
</evidence>
<dbReference type="SUPFAM" id="SSF46785">
    <property type="entry name" value="Winged helix' DNA-binding domain"/>
    <property type="match status" value="1"/>
</dbReference>
<evidence type="ECO:0000313" key="7">
    <source>
        <dbReference type="Proteomes" id="UP000298781"/>
    </source>
</evidence>
<proteinExistence type="inferred from homology"/>
<dbReference type="AlphaFoldDB" id="A0A4D7B2S2"/>
<evidence type="ECO:0000256" key="3">
    <source>
        <dbReference type="ARBA" id="ARBA00023125"/>
    </source>
</evidence>
<evidence type="ECO:0000256" key="1">
    <source>
        <dbReference type="ARBA" id="ARBA00009437"/>
    </source>
</evidence>
<organism evidence="6 7">
    <name type="scientific">Phreatobacter stygius</name>
    <dbReference type="NCBI Taxonomy" id="1940610"/>
    <lineage>
        <taxon>Bacteria</taxon>
        <taxon>Pseudomonadati</taxon>
        <taxon>Pseudomonadota</taxon>
        <taxon>Alphaproteobacteria</taxon>
        <taxon>Hyphomicrobiales</taxon>
        <taxon>Phreatobacteraceae</taxon>
        <taxon>Phreatobacter</taxon>
    </lineage>
</organism>
<reference evidence="6 7" key="1">
    <citation type="submission" date="2019-04" db="EMBL/GenBank/DDBJ databases">
        <title>Phreatobacter aquaticus sp. nov.</title>
        <authorList>
            <person name="Choi A."/>
        </authorList>
    </citation>
    <scope>NUCLEOTIDE SEQUENCE [LARGE SCALE GENOMIC DNA]</scope>
    <source>
        <strain evidence="6 7">KCTC 52518</strain>
    </source>
</reference>
<dbReference type="InterPro" id="IPR005119">
    <property type="entry name" value="LysR_subst-bd"/>
</dbReference>
<keyword evidence="7" id="KW-1185">Reference proteome</keyword>
<dbReference type="InterPro" id="IPR036388">
    <property type="entry name" value="WH-like_DNA-bd_sf"/>
</dbReference>
<keyword evidence="4" id="KW-0804">Transcription</keyword>
<dbReference type="InterPro" id="IPR036390">
    <property type="entry name" value="WH_DNA-bd_sf"/>
</dbReference>
<keyword evidence="2" id="KW-0805">Transcription regulation</keyword>
<dbReference type="KEGG" id="pstg:E8M01_24735"/>
<sequence length="300" mass="33490">MLTLRQIEVLRALMITGTVAGAAKLLNVSAPGISRSMKHIEGTLKLKLFERRHGRYTPTPEANELFEQINGVYKKVDDLHFTLARFHRGTAIELRLGSVPSICHVMVPRAIEKLKRLHPDLKLEITILKIEEVIDYLLLGKGEIAAMSYRLDHPGIDFVPLANGELCCIVPEHHALASRTSISAREMVDYPLIGIDPNDPYGRIMAEIFQRQGLTYDMEIKARFGTTVCSLVAAGLGIAIIDQFTVAHQSMRGIKILAIDEPTQFQTYVAVKNDRAPSLYADNFVRLLREEMAAVIPKHG</sequence>
<dbReference type="CDD" id="cd08415">
    <property type="entry name" value="PBP2_LysR_opines_like"/>
    <property type="match status" value="1"/>
</dbReference>
<dbReference type="PANTHER" id="PTHR30427">
    <property type="entry name" value="TRANSCRIPTIONAL ACTIVATOR PROTEIN LYSR"/>
    <property type="match status" value="1"/>
</dbReference>